<reference evidence="1 2" key="1">
    <citation type="submission" date="2012-06" db="EMBL/GenBank/DDBJ databases">
        <title>Finished chromosome of genome of Crinalium epipsammum PCC 9333.</title>
        <authorList>
            <consortium name="US DOE Joint Genome Institute"/>
            <person name="Gugger M."/>
            <person name="Coursin T."/>
            <person name="Rippka R."/>
            <person name="Tandeau De Marsac N."/>
            <person name="Huntemann M."/>
            <person name="Wei C.-L."/>
            <person name="Han J."/>
            <person name="Detter J.C."/>
            <person name="Han C."/>
            <person name="Tapia R."/>
            <person name="Davenport K."/>
            <person name="Daligault H."/>
            <person name="Erkkila T."/>
            <person name="Gu W."/>
            <person name="Munk A.C.C."/>
            <person name="Teshima H."/>
            <person name="Xu Y."/>
            <person name="Chain P."/>
            <person name="Chen A."/>
            <person name="Krypides N."/>
            <person name="Mavromatis K."/>
            <person name="Markowitz V."/>
            <person name="Szeto E."/>
            <person name="Ivanova N."/>
            <person name="Mikhailova N."/>
            <person name="Ovchinnikova G."/>
            <person name="Pagani I."/>
            <person name="Pati A."/>
            <person name="Goodwin L."/>
            <person name="Peters L."/>
            <person name="Pitluck S."/>
            <person name="Woyke T."/>
            <person name="Kerfeld C."/>
        </authorList>
    </citation>
    <scope>NUCLEOTIDE SEQUENCE [LARGE SCALE GENOMIC DNA]</scope>
    <source>
        <strain evidence="1 2">PCC 9333</strain>
    </source>
</reference>
<dbReference type="PATRIC" id="fig|1173022.3.peg.3558"/>
<name>K9W2Z9_9CYAN</name>
<dbReference type="KEGG" id="cep:Cri9333_3291"/>
<organism evidence="1 2">
    <name type="scientific">Crinalium epipsammum PCC 9333</name>
    <dbReference type="NCBI Taxonomy" id="1173022"/>
    <lineage>
        <taxon>Bacteria</taxon>
        <taxon>Bacillati</taxon>
        <taxon>Cyanobacteriota</taxon>
        <taxon>Cyanophyceae</taxon>
        <taxon>Gomontiellales</taxon>
        <taxon>Gomontiellaceae</taxon>
        <taxon>Crinalium</taxon>
    </lineage>
</organism>
<dbReference type="Proteomes" id="UP000010472">
    <property type="component" value="Chromosome"/>
</dbReference>
<keyword evidence="2" id="KW-1185">Reference proteome</keyword>
<protein>
    <submittedName>
        <fullName evidence="1">Uncharacterized protein</fullName>
    </submittedName>
</protein>
<evidence type="ECO:0000313" key="1">
    <source>
        <dbReference type="EMBL" id="AFZ14122.1"/>
    </source>
</evidence>
<dbReference type="AlphaFoldDB" id="K9W2Z9"/>
<proteinExistence type="predicted"/>
<dbReference type="STRING" id="1173022.Cri9333_3291"/>
<evidence type="ECO:0000313" key="2">
    <source>
        <dbReference type="Proteomes" id="UP000010472"/>
    </source>
</evidence>
<dbReference type="EMBL" id="CP003620">
    <property type="protein sequence ID" value="AFZ14122.1"/>
    <property type="molecule type" value="Genomic_DNA"/>
</dbReference>
<dbReference type="HOGENOM" id="CLU_182243_0_0_3"/>
<gene>
    <name evidence="1" type="ORF">Cri9333_3291</name>
</gene>
<sequence length="74" mass="8483">MQGCFMSNPELLTQLRQLSNDEKVEMIQFLTAELAKEKGLKSLDNGAVYRAWSPYDYDDAAHKLMSLLEQEEAK</sequence>
<dbReference type="eggNOG" id="ENOG5033FCJ">
    <property type="taxonomic scope" value="Bacteria"/>
</dbReference>
<accession>K9W2Z9</accession>